<reference evidence="2" key="2">
    <citation type="submission" date="2023-06" db="EMBL/GenBank/DDBJ databases">
        <authorList>
            <person name="Swenson N.G."/>
            <person name="Wegrzyn J.L."/>
            <person name="Mcevoy S.L."/>
        </authorList>
    </citation>
    <scope>NUCLEOTIDE SEQUENCE</scope>
    <source>
        <strain evidence="2">NS2018</strain>
        <tissue evidence="2">Leaf</tissue>
    </source>
</reference>
<feature type="region of interest" description="Disordered" evidence="1">
    <location>
        <begin position="246"/>
        <end position="293"/>
    </location>
</feature>
<sequence>MHLVQHSPHAECCTPTNQNLTTHPIIQLSHPTHPPTQQTTQLNRSRGRRWQEATAATRSGGCSDDGDGDEGRAATTATGSGGFPPSSSTLTTATPSSSSATLRVAVVAATTATRRAAEELEGVAVVRVEEDGGNPPDPVAVVAAPFRSRRCRRFLPPSSSSAPVEVGGLLSWRVSWMAELVELDELDEVSSFDWLGCNTQHVSSTRVEEMPFRAWLKATVSNQRMNQRFDFPIRLHSGQFEGMRQWKEGSGDRTARRTAGSVGQQIKDVSGEDSYEKCMDRNNKGDNDRNDYS</sequence>
<dbReference type="EMBL" id="JAUESC010000381">
    <property type="protein sequence ID" value="KAK0589598.1"/>
    <property type="molecule type" value="Genomic_DNA"/>
</dbReference>
<evidence type="ECO:0000313" key="2">
    <source>
        <dbReference type="EMBL" id="KAK0589598.1"/>
    </source>
</evidence>
<name>A0AA39SE79_ACESA</name>
<feature type="compositionally biased region" description="Low complexity" evidence="1">
    <location>
        <begin position="73"/>
        <end position="100"/>
    </location>
</feature>
<feature type="region of interest" description="Disordered" evidence="1">
    <location>
        <begin position="28"/>
        <end position="100"/>
    </location>
</feature>
<dbReference type="Proteomes" id="UP001168877">
    <property type="component" value="Unassembled WGS sequence"/>
</dbReference>
<dbReference type="AlphaFoldDB" id="A0AA39SE79"/>
<gene>
    <name evidence="2" type="ORF">LWI29_016165</name>
</gene>
<proteinExistence type="predicted"/>
<comment type="caution">
    <text evidence="2">The sequence shown here is derived from an EMBL/GenBank/DDBJ whole genome shotgun (WGS) entry which is preliminary data.</text>
</comment>
<accession>A0AA39SE79</accession>
<evidence type="ECO:0000313" key="3">
    <source>
        <dbReference type="Proteomes" id="UP001168877"/>
    </source>
</evidence>
<keyword evidence="3" id="KW-1185">Reference proteome</keyword>
<organism evidence="2 3">
    <name type="scientific">Acer saccharum</name>
    <name type="common">Sugar maple</name>
    <dbReference type="NCBI Taxonomy" id="4024"/>
    <lineage>
        <taxon>Eukaryota</taxon>
        <taxon>Viridiplantae</taxon>
        <taxon>Streptophyta</taxon>
        <taxon>Embryophyta</taxon>
        <taxon>Tracheophyta</taxon>
        <taxon>Spermatophyta</taxon>
        <taxon>Magnoliopsida</taxon>
        <taxon>eudicotyledons</taxon>
        <taxon>Gunneridae</taxon>
        <taxon>Pentapetalae</taxon>
        <taxon>rosids</taxon>
        <taxon>malvids</taxon>
        <taxon>Sapindales</taxon>
        <taxon>Sapindaceae</taxon>
        <taxon>Hippocastanoideae</taxon>
        <taxon>Acereae</taxon>
        <taxon>Acer</taxon>
    </lineage>
</organism>
<reference evidence="2" key="1">
    <citation type="journal article" date="2022" name="Plant J.">
        <title>Strategies of tolerance reflected in two North American maple genomes.</title>
        <authorList>
            <person name="McEvoy S.L."/>
            <person name="Sezen U.U."/>
            <person name="Trouern-Trend A."/>
            <person name="McMahon S.M."/>
            <person name="Schaberg P.G."/>
            <person name="Yang J."/>
            <person name="Wegrzyn J.L."/>
            <person name="Swenson N.G."/>
        </authorList>
    </citation>
    <scope>NUCLEOTIDE SEQUENCE</scope>
    <source>
        <strain evidence="2">NS2018</strain>
    </source>
</reference>
<feature type="compositionally biased region" description="Basic and acidic residues" evidence="1">
    <location>
        <begin position="274"/>
        <end position="293"/>
    </location>
</feature>
<feature type="compositionally biased region" description="Basic and acidic residues" evidence="1">
    <location>
        <begin position="246"/>
        <end position="255"/>
    </location>
</feature>
<evidence type="ECO:0000256" key="1">
    <source>
        <dbReference type="SAM" id="MobiDB-lite"/>
    </source>
</evidence>
<protein>
    <submittedName>
        <fullName evidence="2">Uncharacterized protein</fullName>
    </submittedName>
</protein>